<dbReference type="Gramene" id="Mp7g05060.1">
    <property type="protein sequence ID" value="Mp7g05060.1.cds1"/>
    <property type="gene ID" value="Mp7g05060"/>
</dbReference>
<evidence type="ECO:0000313" key="2">
    <source>
        <dbReference type="EMBL" id="PTQ36594.1"/>
    </source>
</evidence>
<dbReference type="EMBL" id="KZ772734">
    <property type="protein sequence ID" value="PTQ36594.1"/>
    <property type="molecule type" value="Genomic_DNA"/>
</dbReference>
<organism evidence="2 3">
    <name type="scientific">Marchantia polymorpha</name>
    <name type="common">Common liverwort</name>
    <name type="synonym">Marchantia aquatica</name>
    <dbReference type="NCBI Taxonomy" id="3197"/>
    <lineage>
        <taxon>Eukaryota</taxon>
        <taxon>Viridiplantae</taxon>
        <taxon>Streptophyta</taxon>
        <taxon>Embryophyta</taxon>
        <taxon>Marchantiophyta</taxon>
        <taxon>Marchantiopsida</taxon>
        <taxon>Marchantiidae</taxon>
        <taxon>Marchantiales</taxon>
        <taxon>Marchantiaceae</taxon>
        <taxon>Marchantia</taxon>
    </lineage>
</organism>
<dbReference type="AlphaFoldDB" id="A0A2R6WRY8"/>
<feature type="compositionally biased region" description="Basic and acidic residues" evidence="1">
    <location>
        <begin position="102"/>
        <end position="116"/>
    </location>
</feature>
<evidence type="ECO:0000313" key="3">
    <source>
        <dbReference type="Proteomes" id="UP000244005"/>
    </source>
</evidence>
<keyword evidence="3" id="KW-1185">Reference proteome</keyword>
<accession>A0A2R6WRY8</accession>
<protein>
    <submittedName>
        <fullName evidence="2">Uncharacterized protein</fullName>
    </submittedName>
</protein>
<feature type="region of interest" description="Disordered" evidence="1">
    <location>
        <begin position="67"/>
        <end position="116"/>
    </location>
</feature>
<name>A0A2R6WRY8_MARPO</name>
<reference evidence="3" key="1">
    <citation type="journal article" date="2017" name="Cell">
        <title>Insights into land plant evolution garnered from the Marchantia polymorpha genome.</title>
        <authorList>
            <person name="Bowman J.L."/>
            <person name="Kohchi T."/>
            <person name="Yamato K.T."/>
            <person name="Jenkins J."/>
            <person name="Shu S."/>
            <person name="Ishizaki K."/>
            <person name="Yamaoka S."/>
            <person name="Nishihama R."/>
            <person name="Nakamura Y."/>
            <person name="Berger F."/>
            <person name="Adam C."/>
            <person name="Aki S.S."/>
            <person name="Althoff F."/>
            <person name="Araki T."/>
            <person name="Arteaga-Vazquez M.A."/>
            <person name="Balasubrmanian S."/>
            <person name="Barry K."/>
            <person name="Bauer D."/>
            <person name="Boehm C.R."/>
            <person name="Briginshaw L."/>
            <person name="Caballero-Perez J."/>
            <person name="Catarino B."/>
            <person name="Chen F."/>
            <person name="Chiyoda S."/>
            <person name="Chovatia M."/>
            <person name="Davies K.M."/>
            <person name="Delmans M."/>
            <person name="Demura T."/>
            <person name="Dierschke T."/>
            <person name="Dolan L."/>
            <person name="Dorantes-Acosta A.E."/>
            <person name="Eklund D.M."/>
            <person name="Florent S.N."/>
            <person name="Flores-Sandoval E."/>
            <person name="Fujiyama A."/>
            <person name="Fukuzawa H."/>
            <person name="Galik B."/>
            <person name="Grimanelli D."/>
            <person name="Grimwood J."/>
            <person name="Grossniklaus U."/>
            <person name="Hamada T."/>
            <person name="Haseloff J."/>
            <person name="Hetherington A.J."/>
            <person name="Higo A."/>
            <person name="Hirakawa Y."/>
            <person name="Hundley H.N."/>
            <person name="Ikeda Y."/>
            <person name="Inoue K."/>
            <person name="Inoue S.I."/>
            <person name="Ishida S."/>
            <person name="Jia Q."/>
            <person name="Kakita M."/>
            <person name="Kanazawa T."/>
            <person name="Kawai Y."/>
            <person name="Kawashima T."/>
            <person name="Kennedy M."/>
            <person name="Kinose K."/>
            <person name="Kinoshita T."/>
            <person name="Kohara Y."/>
            <person name="Koide E."/>
            <person name="Komatsu K."/>
            <person name="Kopischke S."/>
            <person name="Kubo M."/>
            <person name="Kyozuka J."/>
            <person name="Lagercrantz U."/>
            <person name="Lin S.S."/>
            <person name="Lindquist E."/>
            <person name="Lipzen A.M."/>
            <person name="Lu C.W."/>
            <person name="De Luna E."/>
            <person name="Martienssen R.A."/>
            <person name="Minamino N."/>
            <person name="Mizutani M."/>
            <person name="Mizutani M."/>
            <person name="Mochizuki N."/>
            <person name="Monte I."/>
            <person name="Mosher R."/>
            <person name="Nagasaki H."/>
            <person name="Nakagami H."/>
            <person name="Naramoto S."/>
            <person name="Nishitani K."/>
            <person name="Ohtani M."/>
            <person name="Okamoto T."/>
            <person name="Okumura M."/>
            <person name="Phillips J."/>
            <person name="Pollak B."/>
            <person name="Reinders A."/>
            <person name="Rovekamp M."/>
            <person name="Sano R."/>
            <person name="Sawa S."/>
            <person name="Schmid M.W."/>
            <person name="Shirakawa M."/>
            <person name="Solano R."/>
            <person name="Spunde A."/>
            <person name="Suetsugu N."/>
            <person name="Sugano S."/>
            <person name="Sugiyama A."/>
            <person name="Sun R."/>
            <person name="Suzuki Y."/>
            <person name="Takenaka M."/>
            <person name="Takezawa D."/>
            <person name="Tomogane H."/>
            <person name="Tsuzuki M."/>
            <person name="Ueda T."/>
            <person name="Umeda M."/>
            <person name="Ward J.M."/>
            <person name="Watanabe Y."/>
            <person name="Yazaki K."/>
            <person name="Yokoyama R."/>
            <person name="Yoshitake Y."/>
            <person name="Yotsui I."/>
            <person name="Zachgo S."/>
            <person name="Schmutz J."/>
        </authorList>
    </citation>
    <scope>NUCLEOTIDE SEQUENCE [LARGE SCALE GENOMIC DNA]</scope>
    <source>
        <strain evidence="3">Tak-1</strain>
    </source>
</reference>
<feature type="compositionally biased region" description="Polar residues" evidence="1">
    <location>
        <begin position="67"/>
        <end position="92"/>
    </location>
</feature>
<sequence>MTVKRKVSLSRWDTGYDKAARDPIRDQDKIFPTYLHQSISLQAQRGRAQTNFFGHFRTIFNSAGENRTQLKSPSNANLLSRRSPMRTPSHSYHVTGCQGGREGWREEGEERWKERE</sequence>
<gene>
    <name evidence="2" type="ORF">MARPO_0062s0020</name>
</gene>
<proteinExistence type="predicted"/>
<evidence type="ECO:0000256" key="1">
    <source>
        <dbReference type="SAM" id="MobiDB-lite"/>
    </source>
</evidence>
<dbReference type="Proteomes" id="UP000244005">
    <property type="component" value="Unassembled WGS sequence"/>
</dbReference>